<feature type="compositionally biased region" description="Pro residues" evidence="1">
    <location>
        <begin position="85"/>
        <end position="94"/>
    </location>
</feature>
<evidence type="ECO:0000313" key="2">
    <source>
        <dbReference type="EMBL" id="GBP46115.1"/>
    </source>
</evidence>
<proteinExistence type="predicted"/>
<protein>
    <submittedName>
        <fullName evidence="2">Uncharacterized protein</fullName>
    </submittedName>
</protein>
<reference evidence="2 3" key="1">
    <citation type="journal article" date="2019" name="Commun. Biol.">
        <title>The bagworm genome reveals a unique fibroin gene that provides high tensile strength.</title>
        <authorList>
            <person name="Kono N."/>
            <person name="Nakamura H."/>
            <person name="Ohtoshi R."/>
            <person name="Tomita M."/>
            <person name="Numata K."/>
            <person name="Arakawa K."/>
        </authorList>
    </citation>
    <scope>NUCLEOTIDE SEQUENCE [LARGE SCALE GENOMIC DNA]</scope>
</reference>
<dbReference type="Proteomes" id="UP000299102">
    <property type="component" value="Unassembled WGS sequence"/>
</dbReference>
<keyword evidence="3" id="KW-1185">Reference proteome</keyword>
<evidence type="ECO:0000256" key="1">
    <source>
        <dbReference type="SAM" id="MobiDB-lite"/>
    </source>
</evidence>
<organism evidence="2 3">
    <name type="scientific">Eumeta variegata</name>
    <name type="common">Bagworm moth</name>
    <name type="synonym">Eumeta japonica</name>
    <dbReference type="NCBI Taxonomy" id="151549"/>
    <lineage>
        <taxon>Eukaryota</taxon>
        <taxon>Metazoa</taxon>
        <taxon>Ecdysozoa</taxon>
        <taxon>Arthropoda</taxon>
        <taxon>Hexapoda</taxon>
        <taxon>Insecta</taxon>
        <taxon>Pterygota</taxon>
        <taxon>Neoptera</taxon>
        <taxon>Endopterygota</taxon>
        <taxon>Lepidoptera</taxon>
        <taxon>Glossata</taxon>
        <taxon>Ditrysia</taxon>
        <taxon>Tineoidea</taxon>
        <taxon>Psychidae</taxon>
        <taxon>Oiketicinae</taxon>
        <taxon>Eumeta</taxon>
    </lineage>
</organism>
<accession>A0A4C1W7J9</accession>
<comment type="caution">
    <text evidence="2">The sequence shown here is derived from an EMBL/GenBank/DDBJ whole genome shotgun (WGS) entry which is preliminary data.</text>
</comment>
<dbReference type="AlphaFoldDB" id="A0A4C1W7J9"/>
<dbReference type="EMBL" id="BGZK01000477">
    <property type="protein sequence ID" value="GBP46115.1"/>
    <property type="molecule type" value="Genomic_DNA"/>
</dbReference>
<feature type="compositionally biased region" description="Basic and acidic residues" evidence="1">
    <location>
        <begin position="96"/>
        <end position="109"/>
    </location>
</feature>
<sequence length="109" mass="12142">MACRIDRFIDFLISIHSPSNLQIKRKDFEMAWLRRDTGCKNLYGTEEASGTVLGGARARGKYLRVHLAVYRRADGHKERGGALPAPAPAPPSPHIDPGEREADPVKTQY</sequence>
<feature type="region of interest" description="Disordered" evidence="1">
    <location>
        <begin position="76"/>
        <end position="109"/>
    </location>
</feature>
<gene>
    <name evidence="2" type="ORF">EVAR_26560_1</name>
</gene>
<name>A0A4C1W7J9_EUMVA</name>
<evidence type="ECO:0000313" key="3">
    <source>
        <dbReference type="Proteomes" id="UP000299102"/>
    </source>
</evidence>